<dbReference type="PROSITE" id="PS51679">
    <property type="entry name" value="SAM_MT_C5"/>
    <property type="match status" value="1"/>
</dbReference>
<keyword evidence="7" id="KW-1185">Reference proteome</keyword>
<evidence type="ECO:0000313" key="6">
    <source>
        <dbReference type="EMBL" id="OAP61310.1"/>
    </source>
</evidence>
<evidence type="ECO:0000256" key="3">
    <source>
        <dbReference type="ARBA" id="ARBA00022679"/>
    </source>
</evidence>
<sequence length="590" mass="66703">MYRTGGVAAHRSGNSWFQARARQSSINHPLLRRPNFTDHLSERDTSGCPNVIVLDDESDDRNDGEEELFITGSRNVAPPQVQKVVDIAQIQRVARGPVKLEPGCDVELTDQTFLRIVEYLPNTGERGSIRGYRLLYQNHWELFMPERKHELVQLIKINDEMEVGYVTTTVPVGEIVRNCTIVFTNQLYMNLHYRKHVEAYTGEDHEQAVYFCRWTSADSNVPTEERDPRGPPLSGRIDHLQARQADNGALVTPKGQIKFQISDREVRRQWRGMETSTSRRKTFADAFCGAGGTSAGAFQAGLRLKFAVDFDKVAIETYRNNFGLTGTHPLCCDVSDFIKIASMSPQRYVVDFLHISPPCQPFCGANRNPNPEKNKQDLDSFSKVSSLLEVCKPRIVTLEEAKSLTDIDKREHFRNLICGFIKKAYSIQWKAVELAKYGVPQTRHRTIIIASGPGERLPAFPKPTHGTEPGLLPIPSIISTLDAIPVDAPQQNERSEMRKTMPPYPGHGLCQTIMTSDKRHHYHPSGTRRFNIREYASLQTFGHYFVFSGRKSQMLRQIGNAVPPLFAETLFTHLKAALIAADEAEDREEP</sequence>
<organism evidence="6 7">
    <name type="scientific">Fonsecaea erecta</name>
    <dbReference type="NCBI Taxonomy" id="1367422"/>
    <lineage>
        <taxon>Eukaryota</taxon>
        <taxon>Fungi</taxon>
        <taxon>Dikarya</taxon>
        <taxon>Ascomycota</taxon>
        <taxon>Pezizomycotina</taxon>
        <taxon>Eurotiomycetes</taxon>
        <taxon>Chaetothyriomycetidae</taxon>
        <taxon>Chaetothyriales</taxon>
        <taxon>Herpotrichiellaceae</taxon>
        <taxon>Fonsecaea</taxon>
    </lineage>
</organism>
<keyword evidence="4 5" id="KW-0949">S-adenosyl-L-methionine</keyword>
<dbReference type="GO" id="GO:0044027">
    <property type="term" value="P:negative regulation of gene expression via chromosomal CpG island methylation"/>
    <property type="evidence" value="ECO:0007669"/>
    <property type="project" value="TreeGrafter"/>
</dbReference>
<dbReference type="Proteomes" id="UP000078343">
    <property type="component" value="Unassembled WGS sequence"/>
</dbReference>
<proteinExistence type="inferred from homology"/>
<dbReference type="AlphaFoldDB" id="A0A178ZNC1"/>
<reference evidence="6 7" key="1">
    <citation type="submission" date="2016-04" db="EMBL/GenBank/DDBJ databases">
        <title>Draft genome of Fonsecaea erecta CBS 125763.</title>
        <authorList>
            <person name="Weiss V.A."/>
            <person name="Vicente V.A."/>
            <person name="Raittz R.T."/>
            <person name="Moreno L.F."/>
            <person name="De Souza E.M."/>
            <person name="Pedrosa F.O."/>
            <person name="Steffens M.B."/>
            <person name="Faoro H."/>
            <person name="Tadra-Sfeir M.Z."/>
            <person name="Najafzadeh M.J."/>
            <person name="Felipe M.S."/>
            <person name="Teixeira M."/>
            <person name="Sun J."/>
            <person name="Xi L."/>
            <person name="Gomes R."/>
            <person name="De Azevedo C.M."/>
            <person name="Salgado C.G."/>
            <person name="Da Silva M.B."/>
            <person name="Nascimento M.F."/>
            <person name="Queiroz-Telles F."/>
            <person name="Attili D.S."/>
            <person name="Gorbushina A."/>
        </authorList>
    </citation>
    <scope>NUCLEOTIDE SEQUENCE [LARGE SCALE GENOMIC DNA]</scope>
    <source>
        <strain evidence="6 7">CBS 125763</strain>
    </source>
</reference>
<dbReference type="Pfam" id="PF00145">
    <property type="entry name" value="DNA_methylase"/>
    <property type="match status" value="2"/>
</dbReference>
<evidence type="ECO:0000256" key="4">
    <source>
        <dbReference type="ARBA" id="ARBA00022691"/>
    </source>
</evidence>
<dbReference type="PANTHER" id="PTHR10629">
    <property type="entry name" value="CYTOSINE-SPECIFIC METHYLTRANSFERASE"/>
    <property type="match status" value="1"/>
</dbReference>
<dbReference type="SUPFAM" id="SSF53335">
    <property type="entry name" value="S-adenosyl-L-methionine-dependent methyltransferases"/>
    <property type="match status" value="1"/>
</dbReference>
<dbReference type="OrthoDB" id="414133at2759"/>
<protein>
    <recommendedName>
        <fullName evidence="1">DNA (cytosine-5-)-methyltransferase</fullName>
        <ecNumber evidence="1">2.1.1.37</ecNumber>
    </recommendedName>
</protein>
<gene>
    <name evidence="6" type="ORF">AYL99_03511</name>
</gene>
<dbReference type="GO" id="GO:0032259">
    <property type="term" value="P:methylation"/>
    <property type="evidence" value="ECO:0007669"/>
    <property type="project" value="UniProtKB-KW"/>
</dbReference>
<evidence type="ECO:0000256" key="5">
    <source>
        <dbReference type="PROSITE-ProRule" id="PRU01016"/>
    </source>
</evidence>
<dbReference type="EC" id="2.1.1.37" evidence="1"/>
<keyword evidence="3 5" id="KW-0808">Transferase</keyword>
<dbReference type="STRING" id="1367422.A0A178ZNC1"/>
<dbReference type="Gene3D" id="3.90.120.10">
    <property type="entry name" value="DNA Methylase, subunit A, domain 2"/>
    <property type="match status" value="1"/>
</dbReference>
<dbReference type="EMBL" id="LVYI01000003">
    <property type="protein sequence ID" value="OAP61310.1"/>
    <property type="molecule type" value="Genomic_DNA"/>
</dbReference>
<evidence type="ECO:0000313" key="7">
    <source>
        <dbReference type="Proteomes" id="UP000078343"/>
    </source>
</evidence>
<evidence type="ECO:0000256" key="2">
    <source>
        <dbReference type="ARBA" id="ARBA00022603"/>
    </source>
</evidence>
<dbReference type="RefSeq" id="XP_018694677.1">
    <property type="nucleotide sequence ID" value="XM_018835027.1"/>
</dbReference>
<comment type="similarity">
    <text evidence="5">Belongs to the class I-like SAM-binding methyltransferase superfamily. C5-methyltransferase family.</text>
</comment>
<dbReference type="GeneID" id="30007681"/>
<dbReference type="InterPro" id="IPR001525">
    <property type="entry name" value="C5_MeTfrase"/>
</dbReference>
<keyword evidence="2 5" id="KW-0489">Methyltransferase</keyword>
<dbReference type="InterPro" id="IPR050390">
    <property type="entry name" value="C5-Methyltransferase"/>
</dbReference>
<dbReference type="InterPro" id="IPR029063">
    <property type="entry name" value="SAM-dependent_MTases_sf"/>
</dbReference>
<feature type="active site" evidence="5">
    <location>
        <position position="359"/>
    </location>
</feature>
<accession>A0A178ZNC1</accession>
<dbReference type="GO" id="GO:0003677">
    <property type="term" value="F:DNA binding"/>
    <property type="evidence" value="ECO:0007669"/>
    <property type="project" value="TreeGrafter"/>
</dbReference>
<dbReference type="PANTHER" id="PTHR10629:SF52">
    <property type="entry name" value="DNA (CYTOSINE-5)-METHYLTRANSFERASE 1"/>
    <property type="match status" value="1"/>
</dbReference>
<evidence type="ECO:0000256" key="1">
    <source>
        <dbReference type="ARBA" id="ARBA00011975"/>
    </source>
</evidence>
<dbReference type="GO" id="GO:0005634">
    <property type="term" value="C:nucleus"/>
    <property type="evidence" value="ECO:0007669"/>
    <property type="project" value="TreeGrafter"/>
</dbReference>
<dbReference type="Gene3D" id="3.40.50.150">
    <property type="entry name" value="Vaccinia Virus protein VP39"/>
    <property type="match status" value="1"/>
</dbReference>
<comment type="caution">
    <text evidence="6">The sequence shown here is derived from an EMBL/GenBank/DDBJ whole genome shotgun (WGS) entry which is preliminary data.</text>
</comment>
<dbReference type="PRINTS" id="PR00105">
    <property type="entry name" value="C5METTRFRASE"/>
</dbReference>
<dbReference type="GO" id="GO:0003886">
    <property type="term" value="F:DNA (cytosine-5-)-methyltransferase activity"/>
    <property type="evidence" value="ECO:0007669"/>
    <property type="project" value="UniProtKB-EC"/>
</dbReference>
<name>A0A178ZNC1_9EURO</name>